<dbReference type="PIRSF" id="PIRSF015853">
    <property type="entry name" value="Pep_DppA"/>
    <property type="match status" value="1"/>
</dbReference>
<protein>
    <submittedName>
        <fullName evidence="3">D-amino peptidase</fullName>
    </submittedName>
</protein>
<evidence type="ECO:0000256" key="2">
    <source>
        <dbReference type="PIRSR" id="PIRSR015853-2"/>
    </source>
</evidence>
<evidence type="ECO:0000313" key="3">
    <source>
        <dbReference type="EMBL" id="SKA27042.1"/>
    </source>
</evidence>
<feature type="active site" description="Nucleophile" evidence="1">
    <location>
        <position position="115"/>
    </location>
</feature>
<keyword evidence="2" id="KW-0479">Metal-binding</keyword>
<accession>A0A1T4SFS1</accession>
<dbReference type="Pfam" id="PF04951">
    <property type="entry name" value="Peptidase_M55"/>
    <property type="match status" value="1"/>
</dbReference>
<name>A0A1T4SFS1_9HYPH</name>
<dbReference type="CDD" id="cd08663">
    <property type="entry name" value="DAP_dppA_1"/>
    <property type="match status" value="1"/>
</dbReference>
<reference evidence="3 4" key="1">
    <citation type="submission" date="2017-02" db="EMBL/GenBank/DDBJ databases">
        <authorList>
            <person name="Peterson S.W."/>
        </authorList>
    </citation>
    <scope>NUCLEOTIDE SEQUENCE [LARGE SCALE GENOMIC DNA]</scope>
    <source>
        <strain evidence="3 4">USBA 369</strain>
    </source>
</reference>
<keyword evidence="4" id="KW-1185">Reference proteome</keyword>
<feature type="binding site" evidence="2">
    <location>
        <position position="8"/>
    </location>
    <ligand>
        <name>Zn(2+)</name>
        <dbReference type="ChEBI" id="CHEBI:29105"/>
        <label>2</label>
    </ligand>
</feature>
<feature type="binding site" evidence="2">
    <location>
        <position position="10"/>
    </location>
    <ligand>
        <name>Zn(2+)</name>
        <dbReference type="ChEBI" id="CHEBI:29105"/>
        <label>1</label>
    </ligand>
</feature>
<dbReference type="OrthoDB" id="9785420at2"/>
<feature type="binding site" evidence="2">
    <location>
        <position position="104"/>
    </location>
    <ligand>
        <name>Zn(2+)</name>
        <dbReference type="ChEBI" id="CHEBI:29105"/>
        <label>2</label>
    </ligand>
</feature>
<feature type="binding site" evidence="2">
    <location>
        <position position="134"/>
    </location>
    <ligand>
        <name>Zn(2+)</name>
        <dbReference type="ChEBI" id="CHEBI:29105"/>
        <label>2</label>
    </ligand>
</feature>
<dbReference type="EMBL" id="FUXL01000010">
    <property type="protein sequence ID" value="SKA27042.1"/>
    <property type="molecule type" value="Genomic_DNA"/>
</dbReference>
<dbReference type="GO" id="GO:0046872">
    <property type="term" value="F:metal ion binding"/>
    <property type="evidence" value="ECO:0007669"/>
    <property type="project" value="UniProtKB-KW"/>
</dbReference>
<proteinExistence type="predicted"/>
<evidence type="ECO:0000256" key="1">
    <source>
        <dbReference type="PIRSR" id="PIRSR015853-1"/>
    </source>
</evidence>
<dbReference type="Gene3D" id="3.40.50.10780">
    <property type="entry name" value="Dipeptide transport protein"/>
    <property type="match status" value="1"/>
</dbReference>
<organism evidence="3 4">
    <name type="scientific">Consotaella salsifontis</name>
    <dbReference type="NCBI Taxonomy" id="1365950"/>
    <lineage>
        <taxon>Bacteria</taxon>
        <taxon>Pseudomonadati</taxon>
        <taxon>Pseudomonadota</taxon>
        <taxon>Alphaproteobacteria</taxon>
        <taxon>Hyphomicrobiales</taxon>
        <taxon>Aurantimonadaceae</taxon>
        <taxon>Consotaella</taxon>
    </lineage>
</organism>
<dbReference type="Proteomes" id="UP000190135">
    <property type="component" value="Unassembled WGS sequence"/>
</dbReference>
<feature type="binding site" evidence="2">
    <location>
        <position position="60"/>
    </location>
    <ligand>
        <name>Zn(2+)</name>
        <dbReference type="ChEBI" id="CHEBI:29105"/>
        <label>2</label>
    </ligand>
</feature>
<sequence>MKLYICADIEGVAGVVKSEQCSPGNTEYERARRLMTEEVNAAVEGGLAAGANEIVVNDAHGPMTNLLPELLHPAAELILGKPKPLNMFAGLTKDFDAVLCIGHHAAAGGFGVLAHTTNGFAFRAVRINGRALGEPGIYGAYAGSLGVPVALISGDDRCANENRELFPQAEMVVVKSALGSNAARNLPLQSARQVIREGTTRALERLGSLKPFIIESPFELEFELNHGALADLAEALPPARRIDARRVQLPAASLADVIGWMNAISAMSAFLR</sequence>
<dbReference type="SUPFAM" id="SSF63992">
    <property type="entry name" value="Dipeptide transport protein"/>
    <property type="match status" value="1"/>
</dbReference>
<dbReference type="InterPro" id="IPR007035">
    <property type="entry name" value="Peptidase_M55"/>
</dbReference>
<dbReference type="Gene3D" id="3.30.1360.130">
    <property type="entry name" value="Dipeptide transport protein"/>
    <property type="match status" value="1"/>
</dbReference>
<dbReference type="AlphaFoldDB" id="A0A1T4SFS1"/>
<keyword evidence="2" id="KW-0862">Zinc</keyword>
<dbReference type="STRING" id="1365950.SAMN05428963_110148"/>
<gene>
    <name evidence="3" type="ORF">SAMN05428963_110148</name>
</gene>
<dbReference type="InterPro" id="IPR036177">
    <property type="entry name" value="Peptidase_M55_sf"/>
</dbReference>
<feature type="binding site" evidence="2">
    <location>
        <position position="8"/>
    </location>
    <ligand>
        <name>Zn(2+)</name>
        <dbReference type="ChEBI" id="CHEBI:29105"/>
        <label>1</label>
    </ligand>
</feature>
<evidence type="ECO:0000313" key="4">
    <source>
        <dbReference type="Proteomes" id="UP000190135"/>
    </source>
</evidence>
<dbReference type="InterPro" id="IPR027476">
    <property type="entry name" value="DppA_N"/>
</dbReference>